<reference evidence="2" key="1">
    <citation type="journal article" date="2014" name="Int. J. Syst. Evol. Microbiol.">
        <title>Complete genome sequence of Corynebacterium casei LMG S-19264T (=DSM 44701T), isolated from a smear-ripened cheese.</title>
        <authorList>
            <consortium name="US DOE Joint Genome Institute (JGI-PGF)"/>
            <person name="Walter F."/>
            <person name="Albersmeier A."/>
            <person name="Kalinowski J."/>
            <person name="Ruckert C."/>
        </authorList>
    </citation>
    <scope>NUCLEOTIDE SEQUENCE</scope>
    <source>
        <strain evidence="2">JCM 12580</strain>
    </source>
</reference>
<evidence type="ECO:0000313" key="2">
    <source>
        <dbReference type="EMBL" id="GGJ93395.1"/>
    </source>
</evidence>
<keyword evidence="1" id="KW-0812">Transmembrane</keyword>
<keyword evidence="3" id="KW-1185">Reference proteome</keyword>
<feature type="transmembrane region" description="Helical" evidence="1">
    <location>
        <begin position="62"/>
        <end position="83"/>
    </location>
</feature>
<name>A0A917PVD2_9BACI</name>
<reference evidence="2" key="2">
    <citation type="submission" date="2020-09" db="EMBL/GenBank/DDBJ databases">
        <authorList>
            <person name="Sun Q."/>
            <person name="Ohkuma M."/>
        </authorList>
    </citation>
    <scope>NUCLEOTIDE SEQUENCE</scope>
    <source>
        <strain evidence="2">JCM 12580</strain>
    </source>
</reference>
<organism evidence="2 3">
    <name type="scientific">Lentibacillus kapialis</name>
    <dbReference type="NCBI Taxonomy" id="340214"/>
    <lineage>
        <taxon>Bacteria</taxon>
        <taxon>Bacillati</taxon>
        <taxon>Bacillota</taxon>
        <taxon>Bacilli</taxon>
        <taxon>Bacillales</taxon>
        <taxon>Bacillaceae</taxon>
        <taxon>Lentibacillus</taxon>
    </lineage>
</organism>
<comment type="caution">
    <text evidence="2">The sequence shown here is derived from an EMBL/GenBank/DDBJ whole genome shotgun (WGS) entry which is preliminary data.</text>
</comment>
<evidence type="ECO:0000256" key="1">
    <source>
        <dbReference type="SAM" id="Phobius"/>
    </source>
</evidence>
<proteinExistence type="predicted"/>
<keyword evidence="1" id="KW-1133">Transmembrane helix</keyword>
<gene>
    <name evidence="2" type="ORF">GCM10007063_15000</name>
</gene>
<accession>A0A917PVD2</accession>
<feature type="transmembrane region" description="Helical" evidence="1">
    <location>
        <begin position="35"/>
        <end position="53"/>
    </location>
</feature>
<keyword evidence="1" id="KW-0472">Membrane</keyword>
<dbReference type="AlphaFoldDB" id="A0A917PVD2"/>
<dbReference type="EMBL" id="BMNQ01000016">
    <property type="protein sequence ID" value="GGJ93395.1"/>
    <property type="molecule type" value="Genomic_DNA"/>
</dbReference>
<sequence length="92" mass="10879">MSLVRLSNVYDGTVGYNKVHWRQTFYLEAIKIKGLVYQIVIIGLIWTGMAFFFQKMDSFSKFIFYAATSWLLFLIVILIKQLFKTRHNDEDS</sequence>
<protein>
    <submittedName>
        <fullName evidence="2">Uncharacterized protein</fullName>
    </submittedName>
</protein>
<dbReference type="Proteomes" id="UP000658382">
    <property type="component" value="Unassembled WGS sequence"/>
</dbReference>
<evidence type="ECO:0000313" key="3">
    <source>
        <dbReference type="Proteomes" id="UP000658382"/>
    </source>
</evidence>